<keyword evidence="1" id="KW-0472">Membrane</keyword>
<feature type="transmembrane region" description="Helical" evidence="1">
    <location>
        <begin position="65"/>
        <end position="81"/>
    </location>
</feature>
<evidence type="ECO:0000256" key="1">
    <source>
        <dbReference type="SAM" id="Phobius"/>
    </source>
</evidence>
<dbReference type="AlphaFoldDB" id="A0A544SYC7"/>
<keyword evidence="1" id="KW-1133">Transmembrane helix</keyword>
<dbReference type="PIRSF" id="PIRSF019083">
    <property type="entry name" value="UCP019083_VanZ"/>
    <property type="match status" value="1"/>
</dbReference>
<reference evidence="3 4" key="1">
    <citation type="submission" date="2019-05" db="EMBL/GenBank/DDBJ databases">
        <title>Psychrobacillus vulpis sp. nov., a new species isolated from feces of a red fox that inhabits in The Tablas de Daimiel Natural Park, Albacete, Spain.</title>
        <authorList>
            <person name="Rodriguez M."/>
            <person name="Reina J.C."/>
            <person name="Bejar V."/>
            <person name="Llamas I."/>
        </authorList>
    </citation>
    <scope>NUCLEOTIDE SEQUENCE [LARGE SCALE GENOMIC DNA]</scope>
    <source>
        <strain evidence="3 4">NHI-2</strain>
    </source>
</reference>
<evidence type="ECO:0000313" key="3">
    <source>
        <dbReference type="EMBL" id="TQR10147.1"/>
    </source>
</evidence>
<dbReference type="InterPro" id="IPR016747">
    <property type="entry name" value="Phosphotransbutyrylase"/>
</dbReference>
<feature type="transmembrane region" description="Helical" evidence="1">
    <location>
        <begin position="124"/>
        <end position="142"/>
    </location>
</feature>
<gene>
    <name evidence="3" type="ORF">FG383_15280</name>
</gene>
<keyword evidence="4" id="KW-1185">Reference proteome</keyword>
<dbReference type="InterPro" id="IPR006976">
    <property type="entry name" value="VanZ-like"/>
</dbReference>
<organism evidence="3 4">
    <name type="scientific">Psychrobacillus soli</name>
    <dbReference type="NCBI Taxonomy" id="1543965"/>
    <lineage>
        <taxon>Bacteria</taxon>
        <taxon>Bacillati</taxon>
        <taxon>Bacillota</taxon>
        <taxon>Bacilli</taxon>
        <taxon>Bacillales</taxon>
        <taxon>Bacillaceae</taxon>
        <taxon>Psychrobacillus</taxon>
    </lineage>
</organism>
<feature type="transmembrane region" description="Helical" evidence="1">
    <location>
        <begin position="5"/>
        <end position="21"/>
    </location>
</feature>
<accession>A0A544SYC7</accession>
<feature type="transmembrane region" description="Helical" evidence="1">
    <location>
        <begin position="88"/>
        <end position="104"/>
    </location>
</feature>
<feature type="domain" description="VanZ-like" evidence="2">
    <location>
        <begin position="10"/>
        <end position="140"/>
    </location>
</feature>
<comment type="caution">
    <text evidence="3">The sequence shown here is derived from an EMBL/GenBank/DDBJ whole genome shotgun (WGS) entry which is preliminary data.</text>
</comment>
<evidence type="ECO:0000313" key="4">
    <source>
        <dbReference type="Proteomes" id="UP000318937"/>
    </source>
</evidence>
<dbReference type="RefSeq" id="WP_142608258.1">
    <property type="nucleotide sequence ID" value="NZ_VDGG01000036.1"/>
</dbReference>
<dbReference type="EMBL" id="VDGG01000036">
    <property type="protein sequence ID" value="TQR10147.1"/>
    <property type="molecule type" value="Genomic_DNA"/>
</dbReference>
<sequence>MKKLLAYTSVFLWMALIFYFSNQPANESNELSTGITEVIVTAVEKVAPHSNFIVGNLNHFVRKNAHFLIYLVLGVLLIHSLRLSGVDGYKGIGLALSICVLYAISDEVHQLFVPGRGAQVRDVFIDSAGAFVGIGIYVVILFRTHVDG</sequence>
<dbReference type="NCBIfam" id="NF037970">
    <property type="entry name" value="vanZ_1"/>
    <property type="match status" value="1"/>
</dbReference>
<evidence type="ECO:0000259" key="2">
    <source>
        <dbReference type="Pfam" id="PF04892"/>
    </source>
</evidence>
<dbReference type="Proteomes" id="UP000318937">
    <property type="component" value="Unassembled WGS sequence"/>
</dbReference>
<name>A0A544SYC7_9BACI</name>
<protein>
    <submittedName>
        <fullName evidence="3">VanZ family protein</fullName>
    </submittedName>
</protein>
<dbReference type="Pfam" id="PF04892">
    <property type="entry name" value="VanZ"/>
    <property type="match status" value="1"/>
</dbReference>
<dbReference type="OrthoDB" id="291892at2"/>
<proteinExistence type="predicted"/>
<keyword evidence="1" id="KW-0812">Transmembrane</keyword>